<keyword evidence="1" id="KW-0805">Transcription regulation</keyword>
<dbReference type="Proteomes" id="UP000605099">
    <property type="component" value="Unassembled WGS sequence"/>
</dbReference>
<name>A0ABQ2JZG0_9SPHN</name>
<dbReference type="PROSITE" id="PS50977">
    <property type="entry name" value="HTH_TETR_2"/>
    <property type="match status" value="1"/>
</dbReference>
<dbReference type="InterPro" id="IPR009057">
    <property type="entry name" value="Homeodomain-like_sf"/>
</dbReference>
<dbReference type="RefSeq" id="WP_229710670.1">
    <property type="nucleotide sequence ID" value="NZ_BMLK01000041.1"/>
</dbReference>
<evidence type="ECO:0000259" key="5">
    <source>
        <dbReference type="PROSITE" id="PS50977"/>
    </source>
</evidence>
<evidence type="ECO:0000256" key="2">
    <source>
        <dbReference type="ARBA" id="ARBA00023125"/>
    </source>
</evidence>
<feature type="domain" description="HTH tetR-type" evidence="5">
    <location>
        <begin position="138"/>
        <end position="198"/>
    </location>
</feature>
<dbReference type="Pfam" id="PF00440">
    <property type="entry name" value="TetR_N"/>
    <property type="match status" value="1"/>
</dbReference>
<sequence>MNGDVAAFPAFFSETVDGWANDRRDLAFAWREGQLLGRDSELCRQACERWGALWSDFWQQVADRFGLGSGKIVAERVFENESFFHLMRWRRLFDRAGLDELGRGLGAWLAGAPMPPSPWRDAARDLALQSMPPIPERDEAMARMTSAAVDLVSEEGVAGLTHRAVAERAGLTLGVVLHKFNTKSELLSAAFEGVYLANIGHLLREQNAPDVSRRQTAIVDELVESISRVKGRRGLEELSLAVARDPSLHQFAAQLRYLRGRTSKSTLEAIVEGRRNVTSLEAALFSSFASSLTRLRESASPDVARAQVRTELESVLTFVRRSSVA</sequence>
<evidence type="ECO:0000256" key="1">
    <source>
        <dbReference type="ARBA" id="ARBA00023015"/>
    </source>
</evidence>
<accession>A0ABQ2JZG0</accession>
<dbReference type="EMBL" id="BMLK01000041">
    <property type="protein sequence ID" value="GGN61991.1"/>
    <property type="molecule type" value="Genomic_DNA"/>
</dbReference>
<dbReference type="InterPro" id="IPR001647">
    <property type="entry name" value="HTH_TetR"/>
</dbReference>
<organism evidence="6 7">
    <name type="scientific">Novosphingobium indicum</name>
    <dbReference type="NCBI Taxonomy" id="462949"/>
    <lineage>
        <taxon>Bacteria</taxon>
        <taxon>Pseudomonadati</taxon>
        <taxon>Pseudomonadota</taxon>
        <taxon>Alphaproteobacteria</taxon>
        <taxon>Sphingomonadales</taxon>
        <taxon>Sphingomonadaceae</taxon>
        <taxon>Novosphingobium</taxon>
    </lineage>
</organism>
<dbReference type="InterPro" id="IPR050109">
    <property type="entry name" value="HTH-type_TetR-like_transc_reg"/>
</dbReference>
<protein>
    <recommendedName>
        <fullName evidence="5">HTH tetR-type domain-containing protein</fullName>
    </recommendedName>
</protein>
<evidence type="ECO:0000313" key="6">
    <source>
        <dbReference type="EMBL" id="GGN61991.1"/>
    </source>
</evidence>
<feature type="DNA-binding region" description="H-T-H motif" evidence="4">
    <location>
        <begin position="161"/>
        <end position="180"/>
    </location>
</feature>
<dbReference type="PANTHER" id="PTHR30055:SF234">
    <property type="entry name" value="HTH-TYPE TRANSCRIPTIONAL REGULATOR BETI"/>
    <property type="match status" value="1"/>
</dbReference>
<comment type="caution">
    <text evidence="6">The sequence shown here is derived from an EMBL/GenBank/DDBJ whole genome shotgun (WGS) entry which is preliminary data.</text>
</comment>
<reference evidence="7" key="1">
    <citation type="journal article" date="2019" name="Int. J. Syst. Evol. Microbiol.">
        <title>The Global Catalogue of Microorganisms (GCM) 10K type strain sequencing project: providing services to taxonomists for standard genome sequencing and annotation.</title>
        <authorList>
            <consortium name="The Broad Institute Genomics Platform"/>
            <consortium name="The Broad Institute Genome Sequencing Center for Infectious Disease"/>
            <person name="Wu L."/>
            <person name="Ma J."/>
        </authorList>
    </citation>
    <scope>NUCLEOTIDE SEQUENCE [LARGE SCALE GENOMIC DNA]</scope>
    <source>
        <strain evidence="7">CGMCC 1.6784</strain>
    </source>
</reference>
<evidence type="ECO:0000256" key="4">
    <source>
        <dbReference type="PROSITE-ProRule" id="PRU00335"/>
    </source>
</evidence>
<gene>
    <name evidence="6" type="ORF">GCM10011349_45160</name>
</gene>
<keyword evidence="3" id="KW-0804">Transcription</keyword>
<dbReference type="PANTHER" id="PTHR30055">
    <property type="entry name" value="HTH-TYPE TRANSCRIPTIONAL REGULATOR RUTR"/>
    <property type="match status" value="1"/>
</dbReference>
<dbReference type="PRINTS" id="PR00455">
    <property type="entry name" value="HTHTETR"/>
</dbReference>
<keyword evidence="2 4" id="KW-0238">DNA-binding</keyword>
<dbReference type="SUPFAM" id="SSF46689">
    <property type="entry name" value="Homeodomain-like"/>
    <property type="match status" value="1"/>
</dbReference>
<evidence type="ECO:0000256" key="3">
    <source>
        <dbReference type="ARBA" id="ARBA00023163"/>
    </source>
</evidence>
<keyword evidence="7" id="KW-1185">Reference proteome</keyword>
<proteinExistence type="predicted"/>
<dbReference type="Gene3D" id="1.10.357.10">
    <property type="entry name" value="Tetracycline Repressor, domain 2"/>
    <property type="match status" value="1"/>
</dbReference>
<evidence type="ECO:0000313" key="7">
    <source>
        <dbReference type="Proteomes" id="UP000605099"/>
    </source>
</evidence>